<dbReference type="PROSITE" id="PS50102">
    <property type="entry name" value="RRM"/>
    <property type="match status" value="1"/>
</dbReference>
<feature type="compositionally biased region" description="Basic and acidic residues" evidence="3">
    <location>
        <begin position="90"/>
        <end position="109"/>
    </location>
</feature>
<evidence type="ECO:0000256" key="2">
    <source>
        <dbReference type="PROSITE-ProRule" id="PRU00176"/>
    </source>
</evidence>
<keyword evidence="2" id="KW-0694">RNA-binding</keyword>
<dbReference type="GO" id="GO:0008380">
    <property type="term" value="P:RNA splicing"/>
    <property type="evidence" value="ECO:0007669"/>
    <property type="project" value="UniProtKB-KW"/>
</dbReference>
<evidence type="ECO:0000259" key="4">
    <source>
        <dbReference type="PROSITE" id="PS50102"/>
    </source>
</evidence>
<name>A0A9D4TX38_CHLVU</name>
<organism evidence="5 6">
    <name type="scientific">Chlorella vulgaris</name>
    <name type="common">Green alga</name>
    <dbReference type="NCBI Taxonomy" id="3077"/>
    <lineage>
        <taxon>Eukaryota</taxon>
        <taxon>Viridiplantae</taxon>
        <taxon>Chlorophyta</taxon>
        <taxon>core chlorophytes</taxon>
        <taxon>Trebouxiophyceae</taxon>
        <taxon>Chlorellales</taxon>
        <taxon>Chlorellaceae</taxon>
        <taxon>Chlorella clade</taxon>
        <taxon>Chlorella</taxon>
    </lineage>
</organism>
<accession>A0A9D4TX38</accession>
<keyword evidence="1" id="KW-0508">mRNA splicing</keyword>
<dbReference type="InterPro" id="IPR050907">
    <property type="entry name" value="SRSF"/>
</dbReference>
<evidence type="ECO:0000313" key="6">
    <source>
        <dbReference type="Proteomes" id="UP001055712"/>
    </source>
</evidence>
<reference evidence="5" key="2">
    <citation type="submission" date="2020-11" db="EMBL/GenBank/DDBJ databases">
        <authorList>
            <person name="Cecchin M."/>
            <person name="Marcolungo L."/>
            <person name="Rossato M."/>
            <person name="Girolomoni L."/>
            <person name="Cosentino E."/>
            <person name="Cuine S."/>
            <person name="Li-Beisson Y."/>
            <person name="Delledonne M."/>
            <person name="Ballottari M."/>
        </authorList>
    </citation>
    <scope>NUCLEOTIDE SEQUENCE</scope>
    <source>
        <strain evidence="5">211/11P</strain>
        <tissue evidence="5">Whole cell</tissue>
    </source>
</reference>
<reference evidence="5" key="1">
    <citation type="journal article" date="2019" name="Plant J.">
        <title>Chlorella vulgaris genome assembly and annotation reveals the molecular basis for metabolic acclimation to high light conditions.</title>
        <authorList>
            <person name="Cecchin M."/>
            <person name="Marcolungo L."/>
            <person name="Rossato M."/>
            <person name="Girolomoni L."/>
            <person name="Cosentino E."/>
            <person name="Cuine S."/>
            <person name="Li-Beisson Y."/>
            <person name="Delledonne M."/>
            <person name="Ballottari M."/>
        </authorList>
    </citation>
    <scope>NUCLEOTIDE SEQUENCE</scope>
    <source>
        <strain evidence="5">211/11P</strain>
    </source>
</reference>
<dbReference type="Gene3D" id="3.30.70.330">
    <property type="match status" value="1"/>
</dbReference>
<keyword evidence="1" id="KW-0507">mRNA processing</keyword>
<dbReference type="PANTHER" id="PTHR23147">
    <property type="entry name" value="SERINE/ARGININE RICH SPLICING FACTOR"/>
    <property type="match status" value="1"/>
</dbReference>
<dbReference type="EMBL" id="SIDB01000002">
    <property type="protein sequence ID" value="KAI3436102.1"/>
    <property type="molecule type" value="Genomic_DNA"/>
</dbReference>
<gene>
    <name evidence="5" type="ORF">D9Q98_002160</name>
</gene>
<dbReference type="InterPro" id="IPR012677">
    <property type="entry name" value="Nucleotide-bd_a/b_plait_sf"/>
</dbReference>
<dbReference type="SMART" id="SM00360">
    <property type="entry name" value="RRM"/>
    <property type="match status" value="1"/>
</dbReference>
<dbReference type="CDD" id="cd00590">
    <property type="entry name" value="RRM_SF"/>
    <property type="match status" value="1"/>
</dbReference>
<dbReference type="InterPro" id="IPR035979">
    <property type="entry name" value="RBD_domain_sf"/>
</dbReference>
<sequence>MPAKSRYTLVIDGLSPVTRSHDIKAEASYYGKVLCVERDARARCALVEFQSSRDADRAWEKLDGLRFDGCRWKVDWAVRKDFDFMGWKWTEGDERSPSRSPSRPHDIGY</sequence>
<dbReference type="OrthoDB" id="5970at2759"/>
<dbReference type="InterPro" id="IPR000504">
    <property type="entry name" value="RRM_dom"/>
</dbReference>
<dbReference type="SUPFAM" id="SSF54928">
    <property type="entry name" value="RNA-binding domain, RBD"/>
    <property type="match status" value="1"/>
</dbReference>
<comment type="caution">
    <text evidence="5">The sequence shown here is derived from an EMBL/GenBank/DDBJ whole genome shotgun (WGS) entry which is preliminary data.</text>
</comment>
<dbReference type="AlphaFoldDB" id="A0A9D4TX38"/>
<dbReference type="GO" id="GO:0003723">
    <property type="term" value="F:RNA binding"/>
    <property type="evidence" value="ECO:0007669"/>
    <property type="project" value="UniProtKB-UniRule"/>
</dbReference>
<proteinExistence type="predicted"/>
<evidence type="ECO:0000256" key="3">
    <source>
        <dbReference type="SAM" id="MobiDB-lite"/>
    </source>
</evidence>
<feature type="domain" description="RRM" evidence="4">
    <location>
        <begin position="7"/>
        <end position="79"/>
    </location>
</feature>
<dbReference type="Proteomes" id="UP001055712">
    <property type="component" value="Unassembled WGS sequence"/>
</dbReference>
<protein>
    <recommendedName>
        <fullName evidence="4">RRM domain-containing protein</fullName>
    </recommendedName>
</protein>
<evidence type="ECO:0000256" key="1">
    <source>
        <dbReference type="ARBA" id="ARBA00023187"/>
    </source>
</evidence>
<evidence type="ECO:0000313" key="5">
    <source>
        <dbReference type="EMBL" id="KAI3436102.1"/>
    </source>
</evidence>
<keyword evidence="6" id="KW-1185">Reference proteome</keyword>
<dbReference type="Pfam" id="PF00076">
    <property type="entry name" value="RRM_1"/>
    <property type="match status" value="1"/>
</dbReference>
<feature type="region of interest" description="Disordered" evidence="3">
    <location>
        <begin position="89"/>
        <end position="109"/>
    </location>
</feature>